<feature type="chain" id="PRO_5003408989" evidence="17">
    <location>
        <begin position="24"/>
        <end position="776"/>
    </location>
</feature>
<dbReference type="OrthoDB" id="2496787at2759"/>
<keyword evidence="5" id="KW-0964">Secreted</keyword>
<dbReference type="SUPFAM" id="SSF55961">
    <property type="entry name" value="Bet v1-like"/>
    <property type="match status" value="2"/>
</dbReference>
<dbReference type="Pfam" id="PF05730">
    <property type="entry name" value="CFEM"/>
    <property type="match status" value="1"/>
</dbReference>
<evidence type="ECO:0000256" key="5">
    <source>
        <dbReference type="ARBA" id="ARBA00022525"/>
    </source>
</evidence>
<feature type="domain" description="CFEM" evidence="18">
    <location>
        <begin position="15"/>
        <end position="125"/>
    </location>
</feature>
<evidence type="ECO:0000256" key="1">
    <source>
        <dbReference type="ARBA" id="ARBA00004141"/>
    </source>
</evidence>
<comment type="similarity">
    <text evidence="4">Belongs to the RBT5 family.</text>
</comment>
<dbReference type="HOGENOM" id="CLU_360547_0_0_1"/>
<dbReference type="InterPro" id="IPR008427">
    <property type="entry name" value="Extracellular_membr_CFEM_dom"/>
</dbReference>
<keyword evidence="14" id="KW-0349">Heme</keyword>
<gene>
    <name evidence="19" type="ORF">CTHT_0049950</name>
</gene>
<feature type="signal peptide" evidence="17">
    <location>
        <begin position="1"/>
        <end position="23"/>
    </location>
</feature>
<dbReference type="eggNOG" id="ENOG502S2HJ">
    <property type="taxonomic scope" value="Eukaryota"/>
</dbReference>
<dbReference type="EMBL" id="GL988044">
    <property type="protein sequence ID" value="EGS19522.1"/>
    <property type="molecule type" value="Genomic_DNA"/>
</dbReference>
<dbReference type="GO" id="GO:0005576">
    <property type="term" value="C:extracellular region"/>
    <property type="evidence" value="ECO:0007669"/>
    <property type="project" value="UniProtKB-SubCell"/>
</dbReference>
<organism evidence="20">
    <name type="scientific">Chaetomium thermophilum (strain DSM 1495 / CBS 144.50 / IMI 039719)</name>
    <name type="common">Thermochaetoides thermophila</name>
    <dbReference type="NCBI Taxonomy" id="759272"/>
    <lineage>
        <taxon>Eukaryota</taxon>
        <taxon>Fungi</taxon>
        <taxon>Dikarya</taxon>
        <taxon>Ascomycota</taxon>
        <taxon>Pezizomycotina</taxon>
        <taxon>Sordariomycetes</taxon>
        <taxon>Sordariomycetidae</taxon>
        <taxon>Sordariales</taxon>
        <taxon>Chaetomiaceae</taxon>
        <taxon>Thermochaetoides</taxon>
    </lineage>
</organism>
<dbReference type="Gene3D" id="3.30.530.20">
    <property type="match status" value="2"/>
</dbReference>
<feature type="disulfide bond" evidence="14">
    <location>
        <begin position="57"/>
        <end position="64"/>
    </location>
</feature>
<evidence type="ECO:0000256" key="12">
    <source>
        <dbReference type="ARBA" id="ARBA00023288"/>
    </source>
</evidence>
<evidence type="ECO:0000313" key="20">
    <source>
        <dbReference type="Proteomes" id="UP000008066"/>
    </source>
</evidence>
<evidence type="ECO:0000256" key="13">
    <source>
        <dbReference type="ARBA" id="ARBA00038359"/>
    </source>
</evidence>
<keyword evidence="8 17" id="KW-0732">Signal</keyword>
<keyword evidence="7 16" id="KW-0812">Transmembrane</keyword>
<feature type="transmembrane region" description="Helical" evidence="16">
    <location>
        <begin position="223"/>
        <end position="244"/>
    </location>
</feature>
<comment type="similarity">
    <text evidence="13">Belongs to the SAT4 family.</text>
</comment>
<dbReference type="STRING" id="759272.G0SBE2"/>
<feature type="transmembrane region" description="Helical" evidence="16">
    <location>
        <begin position="304"/>
        <end position="324"/>
    </location>
</feature>
<feature type="disulfide bond" evidence="14">
    <location>
        <begin position="43"/>
        <end position="83"/>
    </location>
</feature>
<feature type="transmembrane region" description="Helical" evidence="16">
    <location>
        <begin position="110"/>
        <end position="134"/>
    </location>
</feature>
<evidence type="ECO:0000256" key="14">
    <source>
        <dbReference type="PROSITE-ProRule" id="PRU01356"/>
    </source>
</evidence>
<evidence type="ECO:0000256" key="4">
    <source>
        <dbReference type="ARBA" id="ARBA00010031"/>
    </source>
</evidence>
<evidence type="ECO:0000256" key="6">
    <source>
        <dbReference type="ARBA" id="ARBA00022622"/>
    </source>
</evidence>
<keyword evidence="6" id="KW-0325">Glycoprotein</keyword>
<feature type="disulfide bond" evidence="14">
    <location>
        <begin position="47"/>
        <end position="78"/>
    </location>
</feature>
<sequence length="776" mass="84828">MPSLRTCALIGLSLASLFHAVAAVDAPGSLLSLDEAQRVLPACALSCFETAIVQSKCDPTDLSCICTSSALNSVATACVKAECTIKESLTTKNITSYMCGVTPKSDSSLIPIYATFIGLAVIAVILRLFARVLTKAYFWWDDLSNLFGFFGAAVFTGVNIWAIILGQSKDVWFVPFDDVTMVMRLFFAEMLLYTATRFFVRGSIILFYLRVFPAKSGNKLGRVIQWTLVFNVVYNLSFFFAVLFQCQPIGLFWTQWQGHDHGHCGNANILAWVAAATGIAYDLWLLALPFPALMALNLHWKKKIMGGMMFFVGVAVMIISLVRLKTINQFTRTVNPTKDIVQLCLWSAIELDVGVICPCLPSFRLLLRRMLPHVLSTSGRYEMDHVSGRTGTYGRDSKGATSAMRSGTRRSIGGTFGYPPPRSPPDHHHGGGIYGAAMGSTDVAVEHGGNGSGKLVAGHIVVGHEVHVVTTKYVSDGSSAEEHADGRSMASVTGLMTDDEEMGGKLRGGILRMPRIEYNYAYTSRVNPSDPQSRLLPLTLSMVWAGLQRKVTHAHEFVPLILSCRVLSDSSVLDTKAGVIQRVVEREVTFRKGTVGREKPESDDSGAGSEEEVTGKKGWKSEGGTPREGTPLVLNSPDITSPVPGMGRGAFPVLKAAAAAVVNKIREDKAVDEEQHGEEERAEEEKGRTVRERCVLHAPCRVDFFQPDGTKVANYVSEGPDGELYMTYVFQWIVEVDETGRVPLSLKERYHAVAKQAVESTLVTIRKLAFEGTIEA</sequence>
<dbReference type="GO" id="GO:0046872">
    <property type="term" value="F:metal ion binding"/>
    <property type="evidence" value="ECO:0007669"/>
    <property type="project" value="UniProtKB-UniRule"/>
</dbReference>
<dbReference type="Pfam" id="PF20684">
    <property type="entry name" value="Fung_rhodopsin"/>
    <property type="match status" value="1"/>
</dbReference>
<dbReference type="Pfam" id="PF08982">
    <property type="entry name" value="AtaL"/>
    <property type="match status" value="2"/>
</dbReference>
<feature type="transmembrane region" description="Helical" evidence="16">
    <location>
        <begin position="146"/>
        <end position="165"/>
    </location>
</feature>
<dbReference type="KEGG" id="cthr:CTHT_0049950"/>
<dbReference type="SMART" id="SM00747">
    <property type="entry name" value="CFEM"/>
    <property type="match status" value="1"/>
</dbReference>
<evidence type="ECO:0000256" key="15">
    <source>
        <dbReference type="SAM" id="MobiDB-lite"/>
    </source>
</evidence>
<feature type="transmembrane region" description="Helical" evidence="16">
    <location>
        <begin position="269"/>
        <end position="292"/>
    </location>
</feature>
<dbReference type="PROSITE" id="PS52012">
    <property type="entry name" value="CFEM"/>
    <property type="match status" value="1"/>
</dbReference>
<dbReference type="InterPro" id="IPR052337">
    <property type="entry name" value="SAT4-like"/>
</dbReference>
<evidence type="ECO:0000256" key="11">
    <source>
        <dbReference type="ARBA" id="ARBA00023157"/>
    </source>
</evidence>
<evidence type="ECO:0000256" key="7">
    <source>
        <dbReference type="ARBA" id="ARBA00022692"/>
    </source>
</evidence>
<feature type="region of interest" description="Disordered" evidence="15">
    <location>
        <begin position="386"/>
        <end position="411"/>
    </location>
</feature>
<evidence type="ECO:0000256" key="8">
    <source>
        <dbReference type="ARBA" id="ARBA00022729"/>
    </source>
</evidence>
<reference evidence="19 20" key="1">
    <citation type="journal article" date="2011" name="Cell">
        <title>Insight into structure and assembly of the nuclear pore complex by utilizing the genome of a eukaryotic thermophile.</title>
        <authorList>
            <person name="Amlacher S."/>
            <person name="Sarges P."/>
            <person name="Flemming D."/>
            <person name="van Noort V."/>
            <person name="Kunze R."/>
            <person name="Devos D.P."/>
            <person name="Arumugam M."/>
            <person name="Bork P."/>
            <person name="Hurt E."/>
        </authorList>
    </citation>
    <scope>NUCLEOTIDE SEQUENCE [LARGE SCALE GENOMIC DNA]</scope>
    <source>
        <strain evidence="20">DSM 1495 / CBS 144.50 / IMI 039719</strain>
    </source>
</reference>
<accession>G0SBE2</accession>
<keyword evidence="14" id="KW-0408">Iron</keyword>
<feature type="transmembrane region" description="Helical" evidence="16">
    <location>
        <begin position="185"/>
        <end position="211"/>
    </location>
</feature>
<feature type="disulfide bond" evidence="14">
    <location>
        <begin position="66"/>
        <end position="99"/>
    </location>
</feature>
<protein>
    <submittedName>
        <fullName evidence="19">Putative integral membrane protein</fullName>
    </submittedName>
</protein>
<keyword evidence="20" id="KW-1185">Reference proteome</keyword>
<feature type="binding site" description="axial binding residue" evidence="14">
    <location>
        <position position="61"/>
    </location>
    <ligand>
        <name>heme</name>
        <dbReference type="ChEBI" id="CHEBI:30413"/>
    </ligand>
    <ligandPart>
        <name>Fe</name>
        <dbReference type="ChEBI" id="CHEBI:18248"/>
    </ligandPart>
</feature>
<feature type="compositionally biased region" description="Acidic residues" evidence="15">
    <location>
        <begin position="603"/>
        <end position="612"/>
    </location>
</feature>
<dbReference type="GeneID" id="18259033"/>
<evidence type="ECO:0000313" key="19">
    <source>
        <dbReference type="EMBL" id="EGS19522.1"/>
    </source>
</evidence>
<evidence type="ECO:0000256" key="3">
    <source>
        <dbReference type="ARBA" id="ARBA00004613"/>
    </source>
</evidence>
<name>G0SBE2_CHATD</name>
<proteinExistence type="inferred from homology"/>
<dbReference type="RefSeq" id="XP_006695344.1">
    <property type="nucleotide sequence ID" value="XM_006695281.1"/>
</dbReference>
<feature type="region of interest" description="Disordered" evidence="15">
    <location>
        <begin position="594"/>
        <end position="639"/>
    </location>
</feature>
<dbReference type="PANTHER" id="PTHR33048:SF143">
    <property type="entry name" value="EXTRACELLULAR MEMBRANE PROTEIN CFEM DOMAIN-CONTAINING PROTEIN-RELATED"/>
    <property type="match status" value="1"/>
</dbReference>
<dbReference type="Proteomes" id="UP000008066">
    <property type="component" value="Unassembled WGS sequence"/>
</dbReference>
<evidence type="ECO:0000256" key="17">
    <source>
        <dbReference type="SAM" id="SignalP"/>
    </source>
</evidence>
<keyword evidence="9 16" id="KW-1133">Transmembrane helix</keyword>
<dbReference type="AlphaFoldDB" id="G0SBE2"/>
<dbReference type="GO" id="GO:0098552">
    <property type="term" value="C:side of membrane"/>
    <property type="evidence" value="ECO:0007669"/>
    <property type="project" value="UniProtKB-KW"/>
</dbReference>
<dbReference type="InterPro" id="IPR023393">
    <property type="entry name" value="START-like_dom_sf"/>
</dbReference>
<evidence type="ECO:0000256" key="10">
    <source>
        <dbReference type="ARBA" id="ARBA00023136"/>
    </source>
</evidence>
<keyword evidence="14" id="KW-0479">Metal-binding</keyword>
<evidence type="ECO:0000256" key="2">
    <source>
        <dbReference type="ARBA" id="ARBA00004589"/>
    </source>
</evidence>
<evidence type="ECO:0000256" key="16">
    <source>
        <dbReference type="SAM" id="Phobius"/>
    </source>
</evidence>
<evidence type="ECO:0000256" key="9">
    <source>
        <dbReference type="ARBA" id="ARBA00022989"/>
    </source>
</evidence>
<keyword evidence="6" id="KW-0336">GPI-anchor</keyword>
<keyword evidence="10 16" id="KW-0472">Membrane</keyword>
<dbReference type="PANTHER" id="PTHR33048">
    <property type="entry name" value="PTH11-LIKE INTEGRAL MEMBRANE PROTEIN (AFU_ORTHOLOGUE AFUA_5G11245)"/>
    <property type="match status" value="1"/>
</dbReference>
<dbReference type="InterPro" id="IPR015075">
    <property type="entry name" value="AtaL"/>
</dbReference>
<comment type="subcellular location">
    <subcellularLocation>
        <location evidence="2">Membrane</location>
        <topology evidence="2">Lipid-anchor</topology>
        <topology evidence="2">GPI-anchor</topology>
    </subcellularLocation>
    <subcellularLocation>
        <location evidence="1">Membrane</location>
        <topology evidence="1">Multi-pass membrane protein</topology>
    </subcellularLocation>
    <subcellularLocation>
        <location evidence="3">Secreted</location>
    </subcellularLocation>
</comment>
<evidence type="ECO:0000259" key="18">
    <source>
        <dbReference type="PROSITE" id="PS52012"/>
    </source>
</evidence>
<keyword evidence="11 14" id="KW-1015">Disulfide bond</keyword>
<dbReference type="InterPro" id="IPR049326">
    <property type="entry name" value="Rhodopsin_dom_fungi"/>
</dbReference>
<keyword evidence="12" id="KW-0449">Lipoprotein</keyword>